<dbReference type="PANTHER" id="PTHR43798">
    <property type="entry name" value="MONOACYLGLYCEROL LIPASE"/>
    <property type="match status" value="1"/>
</dbReference>
<dbReference type="GO" id="GO:0016020">
    <property type="term" value="C:membrane"/>
    <property type="evidence" value="ECO:0007669"/>
    <property type="project" value="TreeGrafter"/>
</dbReference>
<proteinExistence type="predicted"/>
<dbReference type="KEGG" id="simp:C6571_15285"/>
<dbReference type="EMBL" id="CP027669">
    <property type="protein sequence ID" value="AVO42470.1"/>
    <property type="molecule type" value="Genomic_DNA"/>
</dbReference>
<evidence type="ECO:0000259" key="2">
    <source>
        <dbReference type="Pfam" id="PF00561"/>
    </source>
</evidence>
<evidence type="ECO:0000313" key="3">
    <source>
        <dbReference type="EMBL" id="AVO42470.1"/>
    </source>
</evidence>
<protein>
    <submittedName>
        <fullName evidence="3">Alpha/beta hydrolase</fullName>
    </submittedName>
</protein>
<keyword evidence="1 3" id="KW-0378">Hydrolase</keyword>
<dbReference type="SUPFAM" id="SSF53474">
    <property type="entry name" value="alpha/beta-Hydrolases"/>
    <property type="match status" value="1"/>
</dbReference>
<dbReference type="Proteomes" id="UP000239326">
    <property type="component" value="Chromosome"/>
</dbReference>
<evidence type="ECO:0000313" key="4">
    <source>
        <dbReference type="Proteomes" id="UP000239326"/>
    </source>
</evidence>
<dbReference type="InterPro" id="IPR029058">
    <property type="entry name" value="AB_hydrolase_fold"/>
</dbReference>
<feature type="domain" description="AB hydrolase-1" evidence="2">
    <location>
        <begin position="59"/>
        <end position="300"/>
    </location>
</feature>
<accession>A0A2S0N2U6</accession>
<keyword evidence="4" id="KW-1185">Reference proteome</keyword>
<evidence type="ECO:0000256" key="1">
    <source>
        <dbReference type="ARBA" id="ARBA00022801"/>
    </source>
</evidence>
<dbReference type="GO" id="GO:0016787">
    <property type="term" value="F:hydrolase activity"/>
    <property type="evidence" value="ECO:0007669"/>
    <property type="project" value="UniProtKB-KW"/>
</dbReference>
<dbReference type="PANTHER" id="PTHR43798:SF31">
    <property type="entry name" value="AB HYDROLASE SUPERFAMILY PROTEIN YCLE"/>
    <property type="match status" value="1"/>
</dbReference>
<sequence length="323" mass="33581">MRRHVVLGVCVSLLLGSLAVAWRFHEDIERASARASAGGRVLATRCGPIEVEEAGEGLPLLIVHGSGGGHDQGMAWARPLTREAVHVIAMSRFGYLGTPQRADASPEAQADAHVCLLDALGIAQAAVMGVSAGAPSATQMAIRHPERVSALVLVVPIAYKPGQLASTVPPVSDEKDALLLRLLGSDFLFWAALHLAPNQVLRHVLATPPEQVAAASEAERARVADLAERILPVSARAAGLREDTRLGKRLGPYALASIQAPTLVVSARDDGFGTCAAAQYTASQIAGAKFLGFDEGGHLLVGHDASVRAAVLALLRSGAAGAR</sequence>
<name>A0A2S0N2U6_9BURK</name>
<dbReference type="InterPro" id="IPR000073">
    <property type="entry name" value="AB_hydrolase_1"/>
</dbReference>
<dbReference type="AlphaFoldDB" id="A0A2S0N2U6"/>
<dbReference type="InterPro" id="IPR050266">
    <property type="entry name" value="AB_hydrolase_sf"/>
</dbReference>
<dbReference type="OrthoDB" id="3663240at2"/>
<gene>
    <name evidence="3" type="ORF">C6571_15285</name>
</gene>
<dbReference type="Pfam" id="PF00561">
    <property type="entry name" value="Abhydrolase_1"/>
    <property type="match status" value="1"/>
</dbReference>
<reference evidence="3 4" key="1">
    <citation type="submission" date="2018-03" db="EMBL/GenBank/DDBJ databases">
        <title>Genome sequencing of Simplicispira sp.</title>
        <authorList>
            <person name="Kim S.-J."/>
            <person name="Heo J."/>
            <person name="Kwon S.-W."/>
        </authorList>
    </citation>
    <scope>NUCLEOTIDE SEQUENCE [LARGE SCALE GENOMIC DNA]</scope>
    <source>
        <strain evidence="3 4">SC1-8</strain>
    </source>
</reference>
<dbReference type="Gene3D" id="3.40.50.1820">
    <property type="entry name" value="alpha/beta hydrolase"/>
    <property type="match status" value="1"/>
</dbReference>
<organism evidence="3 4">
    <name type="scientific">Simplicispira suum</name>
    <dbReference type="NCBI Taxonomy" id="2109915"/>
    <lineage>
        <taxon>Bacteria</taxon>
        <taxon>Pseudomonadati</taxon>
        <taxon>Pseudomonadota</taxon>
        <taxon>Betaproteobacteria</taxon>
        <taxon>Burkholderiales</taxon>
        <taxon>Comamonadaceae</taxon>
        <taxon>Simplicispira</taxon>
    </lineage>
</organism>